<gene>
    <name evidence="7" type="ORF">SC09_Contig17orf00002</name>
</gene>
<dbReference type="Proteomes" id="UP000032247">
    <property type="component" value="Unassembled WGS sequence"/>
</dbReference>
<dbReference type="PATRIC" id="fig|1423.173.peg.3"/>
<comment type="similarity">
    <text evidence="5">Belongs to the bacteriophage holin family. Cp-1 holin subfamily.</text>
</comment>
<evidence type="ECO:0000256" key="3">
    <source>
        <dbReference type="ARBA" id="ARBA00022989"/>
    </source>
</evidence>
<name>A0A0D1IU78_BACIU</name>
<keyword evidence="3 6" id="KW-1133">Transmembrane helix</keyword>
<proteinExistence type="inferred from homology"/>
<dbReference type="Pfam" id="PF05105">
    <property type="entry name" value="Phage_holin_4_1"/>
    <property type="match status" value="1"/>
</dbReference>
<feature type="transmembrane region" description="Helical" evidence="6">
    <location>
        <begin position="26"/>
        <end position="46"/>
    </location>
</feature>
<keyword evidence="4 6" id="KW-0472">Membrane</keyword>
<comment type="caution">
    <text evidence="7">The sequence shown here is derived from an EMBL/GenBank/DDBJ whole genome shotgun (WGS) entry which is preliminary data.</text>
</comment>
<dbReference type="EMBL" id="JXBC01000001">
    <property type="protein sequence ID" value="KIU12888.1"/>
    <property type="molecule type" value="Genomic_DNA"/>
</dbReference>
<comment type="subcellular location">
    <subcellularLocation>
        <location evidence="1">Membrane</location>
        <topology evidence="1">Multi-pass membrane protein</topology>
    </subcellularLocation>
</comment>
<evidence type="ECO:0000313" key="8">
    <source>
        <dbReference type="Proteomes" id="UP000032247"/>
    </source>
</evidence>
<organism evidence="7 8">
    <name type="scientific">Bacillus subtilis</name>
    <dbReference type="NCBI Taxonomy" id="1423"/>
    <lineage>
        <taxon>Bacteria</taxon>
        <taxon>Bacillati</taxon>
        <taxon>Bacillota</taxon>
        <taxon>Bacilli</taxon>
        <taxon>Bacillales</taxon>
        <taxon>Bacillaceae</taxon>
        <taxon>Bacillus</taxon>
    </lineage>
</organism>
<dbReference type="GO" id="GO:0016020">
    <property type="term" value="C:membrane"/>
    <property type="evidence" value="ECO:0007669"/>
    <property type="project" value="UniProtKB-SubCell"/>
</dbReference>
<evidence type="ECO:0000256" key="4">
    <source>
        <dbReference type="ARBA" id="ARBA00023136"/>
    </source>
</evidence>
<dbReference type="AlphaFoldDB" id="A0A0D1IU78"/>
<protein>
    <submittedName>
        <fullName evidence="7">Holin</fullName>
    </submittedName>
</protein>
<dbReference type="STRING" id="483913.AN935_12940"/>
<accession>A0A0D1IU78</accession>
<keyword evidence="2 6" id="KW-0812">Transmembrane</keyword>
<feature type="transmembrane region" description="Helical" evidence="6">
    <location>
        <begin position="67"/>
        <end position="96"/>
    </location>
</feature>
<evidence type="ECO:0000256" key="5">
    <source>
        <dbReference type="ARBA" id="ARBA00023600"/>
    </source>
</evidence>
<dbReference type="InterPro" id="IPR006480">
    <property type="entry name" value="Phage_holin_4_1"/>
</dbReference>
<evidence type="ECO:0000256" key="1">
    <source>
        <dbReference type="ARBA" id="ARBA00004141"/>
    </source>
</evidence>
<reference evidence="7 8" key="1">
    <citation type="submission" date="2014-12" db="EMBL/GenBank/DDBJ databases">
        <title>Comparative genome analysis of Bacillus coagulans HM-08, Clostridium butyricum HM-68, Bacillus subtilis HM-66 and Bacillus licheniformis BL-09.</title>
        <authorList>
            <person name="Zhang H."/>
        </authorList>
    </citation>
    <scope>NUCLEOTIDE SEQUENCE [LARGE SCALE GENOMIC DNA]</scope>
    <source>
        <strain evidence="7 8">HM-66</strain>
    </source>
</reference>
<evidence type="ECO:0000256" key="6">
    <source>
        <dbReference type="SAM" id="Phobius"/>
    </source>
</evidence>
<dbReference type="NCBIfam" id="TIGR01593">
    <property type="entry name" value="holin_tox_secr"/>
    <property type="match status" value="1"/>
</dbReference>
<evidence type="ECO:0000256" key="2">
    <source>
        <dbReference type="ARBA" id="ARBA00022692"/>
    </source>
</evidence>
<dbReference type="RefSeq" id="WP_040082459.1">
    <property type="nucleotide sequence ID" value="NZ_CP026035.1"/>
</dbReference>
<evidence type="ECO:0000313" key="7">
    <source>
        <dbReference type="EMBL" id="KIU12888.1"/>
    </source>
</evidence>
<sequence length="140" mass="15649">MEETSLFINFETLDLARVYLFGGVKYLDLLLVLSIIDVLTGVIKAWKFKKLRSRSAWFGYVRKLLNFFAVILANVIDTVLNLNGVLTFGTVLFYIANEGLSITENLAQIGVKIPSTITDRLQTIENEKEQSKSNADKAAG</sequence>